<protein>
    <recommendedName>
        <fullName evidence="1">HD domain-containing protein</fullName>
    </recommendedName>
</protein>
<gene>
    <name evidence="2" type="ORF">DLSSTS7063_02473</name>
</gene>
<feature type="domain" description="HD" evidence="1">
    <location>
        <begin position="19"/>
        <end position="112"/>
    </location>
</feature>
<dbReference type="SUPFAM" id="SSF109604">
    <property type="entry name" value="HD-domain/PDEase-like"/>
    <property type="match status" value="1"/>
</dbReference>
<dbReference type="Proteomes" id="UP000398619">
    <property type="component" value="Unassembled WGS sequence"/>
</dbReference>
<dbReference type="AlphaFoldDB" id="A0A564UFE8"/>
<name>A0A564UFE8_9FIRM</name>
<evidence type="ECO:0000259" key="1">
    <source>
        <dbReference type="Pfam" id="PF01966"/>
    </source>
</evidence>
<dbReference type="InterPro" id="IPR006674">
    <property type="entry name" value="HD_domain"/>
</dbReference>
<reference evidence="2 3" key="1">
    <citation type="submission" date="2019-07" db="EMBL/GenBank/DDBJ databases">
        <authorList>
            <person name="Hibberd C M."/>
            <person name="Gehrig L. J."/>
            <person name="Chang H.-W."/>
            <person name="Venkatesh S."/>
        </authorList>
    </citation>
    <scope>NUCLEOTIDE SEQUENCE [LARGE SCALE GENOMIC DNA]</scope>
    <source>
        <strain evidence="2">Dorea_longicatena_SSTS_Bg7063</strain>
    </source>
</reference>
<dbReference type="RefSeq" id="WP_144101270.1">
    <property type="nucleotide sequence ID" value="NZ_CABHNM010000058.1"/>
</dbReference>
<organism evidence="2 3">
    <name type="scientific">Dorea longicatena</name>
    <dbReference type="NCBI Taxonomy" id="88431"/>
    <lineage>
        <taxon>Bacteria</taxon>
        <taxon>Bacillati</taxon>
        <taxon>Bacillota</taxon>
        <taxon>Clostridia</taxon>
        <taxon>Lachnospirales</taxon>
        <taxon>Lachnospiraceae</taxon>
        <taxon>Dorea</taxon>
    </lineage>
</organism>
<evidence type="ECO:0000313" key="2">
    <source>
        <dbReference type="EMBL" id="VUX18161.1"/>
    </source>
</evidence>
<sequence>MINKLHLAMIELYRGDSKRIQHFCKVHSYAKLIAETENVDKKCLFTIEAAALTHDIGIHFCEEKYGDCNGKLQEKEGPAIAEKLLRKLEFEQEVSERVQYLIAHHHTYNNIDGIDYQILVEADFLVNIMEDGLSKEAALKSYHNIFKTSCGKMICREMFDITR</sequence>
<dbReference type="EMBL" id="CABHNM010000058">
    <property type="protein sequence ID" value="VUX18161.1"/>
    <property type="molecule type" value="Genomic_DNA"/>
</dbReference>
<dbReference type="Pfam" id="PF01966">
    <property type="entry name" value="HD"/>
    <property type="match status" value="1"/>
</dbReference>
<dbReference type="InterPro" id="IPR003607">
    <property type="entry name" value="HD/PDEase_dom"/>
</dbReference>
<dbReference type="CDD" id="cd00077">
    <property type="entry name" value="HDc"/>
    <property type="match status" value="1"/>
</dbReference>
<dbReference type="Gene3D" id="1.10.3210.10">
    <property type="entry name" value="Hypothetical protein af1432"/>
    <property type="match status" value="1"/>
</dbReference>
<proteinExistence type="predicted"/>
<evidence type="ECO:0000313" key="3">
    <source>
        <dbReference type="Proteomes" id="UP000398619"/>
    </source>
</evidence>
<accession>A0A564UFE8</accession>